<dbReference type="OrthoDB" id="9803586at2"/>
<name>B2IL43_BEII9</name>
<proteinExistence type="predicted"/>
<dbReference type="HOGENOM" id="CLU_154654_0_0_5"/>
<protein>
    <recommendedName>
        <fullName evidence="3">4-oxalocrotonate tautomerase</fullName>
    </recommendedName>
</protein>
<evidence type="ECO:0008006" key="3">
    <source>
        <dbReference type="Google" id="ProtNLM"/>
    </source>
</evidence>
<dbReference type="RefSeq" id="WP_012382856.1">
    <property type="nucleotide sequence ID" value="NC_010580.1"/>
</dbReference>
<evidence type="ECO:0000313" key="1">
    <source>
        <dbReference type="EMBL" id="ACB97243.1"/>
    </source>
</evidence>
<dbReference type="PANTHER" id="PTHR35530">
    <property type="entry name" value="TAUTOMERASE-RELATED"/>
    <property type="match status" value="1"/>
</dbReference>
<dbReference type="InterPro" id="IPR014347">
    <property type="entry name" value="Tautomerase/MIF_sf"/>
</dbReference>
<dbReference type="EMBL" id="CP001017">
    <property type="protein sequence ID" value="ACB97243.1"/>
    <property type="molecule type" value="Genomic_DNA"/>
</dbReference>
<dbReference type="AlphaFoldDB" id="B2IL43"/>
<geneLocation type="plasmid" evidence="1 2">
    <name>pBIND01</name>
</geneLocation>
<sequence>MPFARLTLTSIPTLDQANHLATELTELIAHDLGKRQELTSILVETSGISHWAIGAEGRLTAAHLEVCVTAGTNSEQEKRAFIANAMTILRTVLPGLNPATYVVIRELPATDWGYDGRTQADRAMDRIHGTALIGQEKS</sequence>
<evidence type="ECO:0000313" key="2">
    <source>
        <dbReference type="Proteomes" id="UP000001695"/>
    </source>
</evidence>
<dbReference type="KEGG" id="bid:Bind_3691"/>
<accession>B2IL43</accession>
<keyword evidence="1" id="KW-0614">Plasmid</keyword>
<dbReference type="SUPFAM" id="SSF55331">
    <property type="entry name" value="Tautomerase/MIF"/>
    <property type="match status" value="1"/>
</dbReference>
<keyword evidence="2" id="KW-1185">Reference proteome</keyword>
<dbReference type="Gene3D" id="3.30.429.10">
    <property type="entry name" value="Macrophage Migration Inhibitory Factor"/>
    <property type="match status" value="2"/>
</dbReference>
<dbReference type="Proteomes" id="UP000001695">
    <property type="component" value="Plasmid pBIND01"/>
</dbReference>
<dbReference type="PANTHER" id="PTHR35530:SF1">
    <property type="entry name" value="2-HYDROXYMUCONATE TAUTOMERASE"/>
    <property type="match status" value="1"/>
</dbReference>
<gene>
    <name evidence="1" type="ordered locus">Bind_3691</name>
</gene>
<organism evidence="1 2">
    <name type="scientific">Beijerinckia indica subsp. indica (strain ATCC 9039 / DSM 1715 / NCIMB 8712)</name>
    <dbReference type="NCBI Taxonomy" id="395963"/>
    <lineage>
        <taxon>Bacteria</taxon>
        <taxon>Pseudomonadati</taxon>
        <taxon>Pseudomonadota</taxon>
        <taxon>Alphaproteobacteria</taxon>
        <taxon>Hyphomicrobiales</taxon>
        <taxon>Beijerinckiaceae</taxon>
        <taxon>Beijerinckia</taxon>
    </lineage>
</organism>
<reference evidence="1 2" key="1">
    <citation type="submission" date="2008-03" db="EMBL/GenBank/DDBJ databases">
        <title>Complete sequence of plasmid1 of Beijerinckia indica subsp. indica ATCC 9039.</title>
        <authorList>
            <consortium name="US DOE Joint Genome Institute"/>
            <person name="Copeland A."/>
            <person name="Lucas S."/>
            <person name="Lapidus A."/>
            <person name="Glavina del Rio T."/>
            <person name="Dalin E."/>
            <person name="Tice H."/>
            <person name="Bruce D."/>
            <person name="Goodwin L."/>
            <person name="Pitluck S."/>
            <person name="LaButti K."/>
            <person name="Schmutz J."/>
            <person name="Larimer F."/>
            <person name="Land M."/>
            <person name="Hauser L."/>
            <person name="Kyrpides N."/>
            <person name="Mikhailova N."/>
            <person name="Dunfield P.F."/>
            <person name="Dedysh S.N."/>
            <person name="Liesack W."/>
            <person name="Saw J.H."/>
            <person name="Alam M."/>
            <person name="Chen Y."/>
            <person name="Murrell J.C."/>
            <person name="Richardson P."/>
        </authorList>
    </citation>
    <scope>NUCLEOTIDE SEQUENCE [LARGE SCALE GENOMIC DNA]</scope>
    <source>
        <strain evidence="2">ATCC 9039 / DSM 1715 / NCIMB 8712</strain>
        <plasmid evidence="1 2">pBIND01</plasmid>
    </source>
</reference>